<dbReference type="Proteomes" id="UP000887568">
    <property type="component" value="Unplaced"/>
</dbReference>
<evidence type="ECO:0000313" key="2">
    <source>
        <dbReference type="EnsemblMetazoa" id="XP_038079365.1"/>
    </source>
</evidence>
<dbReference type="OrthoDB" id="10442548at2759"/>
<evidence type="ECO:0000313" key="3">
    <source>
        <dbReference type="Proteomes" id="UP000887568"/>
    </source>
</evidence>
<feature type="compositionally biased region" description="Polar residues" evidence="1">
    <location>
        <begin position="51"/>
        <end position="79"/>
    </location>
</feature>
<dbReference type="EnsemblMetazoa" id="XM_038223437.1">
    <property type="protein sequence ID" value="XP_038079365.1"/>
    <property type="gene ID" value="LOC119746474"/>
</dbReference>
<dbReference type="AlphaFoldDB" id="A0A914BTJ9"/>
<feature type="region of interest" description="Disordered" evidence="1">
    <location>
        <begin position="44"/>
        <end position="113"/>
    </location>
</feature>
<keyword evidence="3" id="KW-1185">Reference proteome</keyword>
<evidence type="ECO:0000256" key="1">
    <source>
        <dbReference type="SAM" id="MobiDB-lite"/>
    </source>
</evidence>
<dbReference type="OMA" id="EINLFHG"/>
<accession>A0A914BTJ9</accession>
<dbReference type="RefSeq" id="XP_038079365.1">
    <property type="nucleotide sequence ID" value="XM_038223437.1"/>
</dbReference>
<dbReference type="GeneID" id="119746474"/>
<proteinExistence type="predicted"/>
<reference evidence="2" key="1">
    <citation type="submission" date="2022-11" db="UniProtKB">
        <authorList>
            <consortium name="EnsemblMetazoa"/>
        </authorList>
    </citation>
    <scope>IDENTIFICATION</scope>
</reference>
<organism evidence="2 3">
    <name type="scientific">Patiria miniata</name>
    <name type="common">Bat star</name>
    <name type="synonym">Asterina miniata</name>
    <dbReference type="NCBI Taxonomy" id="46514"/>
    <lineage>
        <taxon>Eukaryota</taxon>
        <taxon>Metazoa</taxon>
        <taxon>Echinodermata</taxon>
        <taxon>Eleutherozoa</taxon>
        <taxon>Asterozoa</taxon>
        <taxon>Asteroidea</taxon>
        <taxon>Valvatacea</taxon>
        <taxon>Valvatida</taxon>
        <taxon>Asterinidae</taxon>
        <taxon>Patiria</taxon>
    </lineage>
</organism>
<name>A0A914BTJ9_PATMI</name>
<sequence length="155" mass="16824">MTSSRVLVENSPFHLVPCSPYIGTTISTKSPAVRAVPEVAETAVPSVADSPRSTAGQDVPQTPVSHHISGLSNQQNQRIISPAHNAHRAATPEQEVPKTPTPTDSSERKKRSTLILKIKTSTITPPARRDDAKEINLFHGDDDDIFHGDNDDIFD</sequence>
<protein>
    <submittedName>
        <fullName evidence="2">Uncharacterized protein</fullName>
    </submittedName>
</protein>